<dbReference type="STRING" id="478744.SAMN05444359_10858"/>
<dbReference type="Pfam" id="PF04542">
    <property type="entry name" value="Sigma70_r2"/>
    <property type="match status" value="1"/>
</dbReference>
<dbReference type="OrthoDB" id="9780326at2"/>
<dbReference type="AlphaFoldDB" id="A0A1H9F3W4"/>
<dbReference type="Gene3D" id="1.10.1740.10">
    <property type="match status" value="1"/>
</dbReference>
<dbReference type="PANTHER" id="PTHR43133:SF45">
    <property type="entry name" value="RNA POLYMERASE ECF-TYPE SIGMA FACTOR"/>
    <property type="match status" value="1"/>
</dbReference>
<dbReference type="GO" id="GO:0016987">
    <property type="term" value="F:sigma factor activity"/>
    <property type="evidence" value="ECO:0007669"/>
    <property type="project" value="UniProtKB-KW"/>
</dbReference>
<dbReference type="InterPro" id="IPR013325">
    <property type="entry name" value="RNA_pol_sigma_r2"/>
</dbReference>
<keyword evidence="3" id="KW-0731">Sigma factor</keyword>
<evidence type="ECO:0000313" key="8">
    <source>
        <dbReference type="Proteomes" id="UP000199021"/>
    </source>
</evidence>
<dbReference type="NCBIfam" id="TIGR02937">
    <property type="entry name" value="sigma70-ECF"/>
    <property type="match status" value="1"/>
</dbReference>
<evidence type="ECO:0000256" key="1">
    <source>
        <dbReference type="ARBA" id="ARBA00010641"/>
    </source>
</evidence>
<keyword evidence="8" id="KW-1185">Reference proteome</keyword>
<sequence length="166" mass="19640">MHEKETIFLSVLECHKGIIYKVANTYCYDAADREDLMQEIILQVWLSLDRFNDNYKWSTWIYRVALNTSISFYRKNKTRKDKTVGLSAIIDVPDAPEEFSADNDFVLLRKFVRELREIDRALILLHLEGLKSKEIAEIIETSQTNVTTRISRIKKKLRLKFDQHKN</sequence>
<dbReference type="GO" id="GO:0003677">
    <property type="term" value="F:DNA binding"/>
    <property type="evidence" value="ECO:0007669"/>
    <property type="project" value="InterPro"/>
</dbReference>
<dbReference type="InterPro" id="IPR013324">
    <property type="entry name" value="RNA_pol_sigma_r3/r4-like"/>
</dbReference>
<keyword evidence="2" id="KW-0805">Transcription regulation</keyword>
<dbReference type="SUPFAM" id="SSF88946">
    <property type="entry name" value="Sigma2 domain of RNA polymerase sigma factors"/>
    <property type="match status" value="1"/>
</dbReference>
<dbReference type="InterPro" id="IPR036388">
    <property type="entry name" value="WH-like_DNA-bd_sf"/>
</dbReference>
<evidence type="ECO:0000256" key="3">
    <source>
        <dbReference type="ARBA" id="ARBA00023082"/>
    </source>
</evidence>
<evidence type="ECO:0000259" key="5">
    <source>
        <dbReference type="Pfam" id="PF04542"/>
    </source>
</evidence>
<evidence type="ECO:0000313" key="7">
    <source>
        <dbReference type="EMBL" id="SEQ32133.1"/>
    </source>
</evidence>
<dbReference type="InterPro" id="IPR014284">
    <property type="entry name" value="RNA_pol_sigma-70_dom"/>
</dbReference>
<dbReference type="InterPro" id="IPR013249">
    <property type="entry name" value="RNA_pol_sigma70_r4_t2"/>
</dbReference>
<evidence type="ECO:0000256" key="4">
    <source>
        <dbReference type="ARBA" id="ARBA00023163"/>
    </source>
</evidence>
<keyword evidence="4" id="KW-0804">Transcription</keyword>
<dbReference type="InterPro" id="IPR039425">
    <property type="entry name" value="RNA_pol_sigma-70-like"/>
</dbReference>
<protein>
    <submittedName>
        <fullName evidence="7">RNA polymerase sigma-70 factor, ECF subfamily</fullName>
    </submittedName>
</protein>
<dbReference type="InParanoid" id="A0A1H9F3W4"/>
<proteinExistence type="inferred from homology"/>
<feature type="domain" description="RNA polymerase sigma-70 region 2" evidence="5">
    <location>
        <begin position="13"/>
        <end position="77"/>
    </location>
</feature>
<evidence type="ECO:0000259" key="6">
    <source>
        <dbReference type="Pfam" id="PF08281"/>
    </source>
</evidence>
<organism evidence="7 8">
    <name type="scientific">Neolewinella agarilytica</name>
    <dbReference type="NCBI Taxonomy" id="478744"/>
    <lineage>
        <taxon>Bacteria</taxon>
        <taxon>Pseudomonadati</taxon>
        <taxon>Bacteroidota</taxon>
        <taxon>Saprospiria</taxon>
        <taxon>Saprospirales</taxon>
        <taxon>Lewinellaceae</taxon>
        <taxon>Neolewinella</taxon>
    </lineage>
</organism>
<gene>
    <name evidence="7" type="ORF">SAMN05444359_10858</name>
</gene>
<accession>A0A1H9F3W4</accession>
<dbReference type="Gene3D" id="1.10.10.10">
    <property type="entry name" value="Winged helix-like DNA-binding domain superfamily/Winged helix DNA-binding domain"/>
    <property type="match status" value="1"/>
</dbReference>
<dbReference type="InterPro" id="IPR007627">
    <property type="entry name" value="RNA_pol_sigma70_r2"/>
</dbReference>
<dbReference type="GO" id="GO:0006352">
    <property type="term" value="P:DNA-templated transcription initiation"/>
    <property type="evidence" value="ECO:0007669"/>
    <property type="project" value="InterPro"/>
</dbReference>
<reference evidence="8" key="1">
    <citation type="submission" date="2016-10" db="EMBL/GenBank/DDBJ databases">
        <authorList>
            <person name="Varghese N."/>
            <person name="Submissions S."/>
        </authorList>
    </citation>
    <scope>NUCLEOTIDE SEQUENCE [LARGE SCALE GENOMIC DNA]</scope>
    <source>
        <strain evidence="8">DSM 24740</strain>
    </source>
</reference>
<dbReference type="RefSeq" id="WP_090167441.1">
    <property type="nucleotide sequence ID" value="NZ_FOFB01000008.1"/>
</dbReference>
<dbReference type="Proteomes" id="UP000199021">
    <property type="component" value="Unassembled WGS sequence"/>
</dbReference>
<comment type="similarity">
    <text evidence="1">Belongs to the sigma-70 factor family. ECF subfamily.</text>
</comment>
<dbReference type="PANTHER" id="PTHR43133">
    <property type="entry name" value="RNA POLYMERASE ECF-TYPE SIGMA FACTO"/>
    <property type="match status" value="1"/>
</dbReference>
<evidence type="ECO:0000256" key="2">
    <source>
        <dbReference type="ARBA" id="ARBA00023015"/>
    </source>
</evidence>
<dbReference type="EMBL" id="FOFB01000008">
    <property type="protein sequence ID" value="SEQ32133.1"/>
    <property type="molecule type" value="Genomic_DNA"/>
</dbReference>
<name>A0A1H9F3W4_9BACT</name>
<dbReference type="Pfam" id="PF08281">
    <property type="entry name" value="Sigma70_r4_2"/>
    <property type="match status" value="1"/>
</dbReference>
<feature type="domain" description="RNA polymerase sigma factor 70 region 4 type 2" evidence="6">
    <location>
        <begin position="107"/>
        <end position="157"/>
    </location>
</feature>
<dbReference type="SUPFAM" id="SSF88659">
    <property type="entry name" value="Sigma3 and sigma4 domains of RNA polymerase sigma factors"/>
    <property type="match status" value="1"/>
</dbReference>